<dbReference type="InterPro" id="IPR017039">
    <property type="entry name" value="Virul_fac_BrkB"/>
</dbReference>
<feature type="transmembrane region" description="Helical" evidence="6">
    <location>
        <begin position="202"/>
        <end position="224"/>
    </location>
</feature>
<evidence type="ECO:0000256" key="5">
    <source>
        <dbReference type="ARBA" id="ARBA00023136"/>
    </source>
</evidence>
<dbReference type="PIRSF" id="PIRSF035875">
    <property type="entry name" value="RNase_BN"/>
    <property type="match status" value="1"/>
</dbReference>
<dbReference type="Proteomes" id="UP000198379">
    <property type="component" value="Unassembled WGS sequence"/>
</dbReference>
<gene>
    <name evidence="7" type="ORF">SAMN06265376_108166</name>
</gene>
<organism evidence="7 8">
    <name type="scientific">Dokdonia pacifica</name>
    <dbReference type="NCBI Taxonomy" id="1627892"/>
    <lineage>
        <taxon>Bacteria</taxon>
        <taxon>Pseudomonadati</taxon>
        <taxon>Bacteroidota</taxon>
        <taxon>Flavobacteriia</taxon>
        <taxon>Flavobacteriales</taxon>
        <taxon>Flavobacteriaceae</taxon>
        <taxon>Dokdonia</taxon>
    </lineage>
</organism>
<feature type="transmembrane region" description="Helical" evidence="6">
    <location>
        <begin position="57"/>
        <end position="79"/>
    </location>
</feature>
<evidence type="ECO:0000256" key="1">
    <source>
        <dbReference type="ARBA" id="ARBA00004651"/>
    </source>
</evidence>
<dbReference type="RefSeq" id="WP_089373444.1">
    <property type="nucleotide sequence ID" value="NZ_BMEP01000009.1"/>
</dbReference>
<sequence length="310" mass="34857">MASLENKLERFAIFRFCVHCLKKVTLPGFKGMTIYHLIKTYLTGIIRGTLSARAGSIAYSFFMAIFPTLLFLLNLIPLIPVEGFQKKFMDFIYELIPKQSLAFFEPVFSDISQNPRTGLLSFGAVLALVLMSNGINAIFSGFEGSFNVSINRNFIRQYSVALGVAIVLALLLVTTITVLIYFEYVLHMLRDSDMVSDGADVTLVSVGSYIFFVIMIYIAVATLYYFGTKQGKTSKFFSPGALMTTILFMLTTYLFGIYIDNFSNYNELYGSIGALLIMMLYIWLNSNLLLLGFELNAALQKLKMNQTLNK</sequence>
<evidence type="ECO:0000256" key="4">
    <source>
        <dbReference type="ARBA" id="ARBA00022989"/>
    </source>
</evidence>
<evidence type="ECO:0000313" key="8">
    <source>
        <dbReference type="Proteomes" id="UP000198379"/>
    </source>
</evidence>
<keyword evidence="4 6" id="KW-1133">Transmembrane helix</keyword>
<proteinExistence type="predicted"/>
<evidence type="ECO:0000256" key="3">
    <source>
        <dbReference type="ARBA" id="ARBA00022692"/>
    </source>
</evidence>
<keyword evidence="5 6" id="KW-0472">Membrane</keyword>
<dbReference type="EMBL" id="FZNY01000008">
    <property type="protein sequence ID" value="SNS23043.1"/>
    <property type="molecule type" value="Genomic_DNA"/>
</dbReference>
<evidence type="ECO:0000256" key="6">
    <source>
        <dbReference type="SAM" id="Phobius"/>
    </source>
</evidence>
<protein>
    <submittedName>
        <fullName evidence="7">Membrane protein</fullName>
    </submittedName>
</protein>
<reference evidence="7 8" key="1">
    <citation type="submission" date="2017-06" db="EMBL/GenBank/DDBJ databases">
        <authorList>
            <person name="Kim H.J."/>
            <person name="Triplett B.A."/>
        </authorList>
    </citation>
    <scope>NUCLEOTIDE SEQUENCE [LARGE SCALE GENOMIC DNA]</scope>
    <source>
        <strain evidence="7 8">DSM 25597</strain>
    </source>
</reference>
<feature type="transmembrane region" description="Helical" evidence="6">
    <location>
        <begin position="271"/>
        <end position="293"/>
    </location>
</feature>
<keyword evidence="2" id="KW-1003">Cell membrane</keyword>
<feature type="transmembrane region" description="Helical" evidence="6">
    <location>
        <begin position="236"/>
        <end position="259"/>
    </location>
</feature>
<dbReference type="AlphaFoldDB" id="A0A239CUL6"/>
<dbReference type="PANTHER" id="PTHR30213:SF0">
    <property type="entry name" value="UPF0761 MEMBRANE PROTEIN YIHY"/>
    <property type="match status" value="1"/>
</dbReference>
<dbReference type="NCBIfam" id="TIGR00765">
    <property type="entry name" value="yihY_not_rbn"/>
    <property type="match status" value="1"/>
</dbReference>
<evidence type="ECO:0000313" key="7">
    <source>
        <dbReference type="EMBL" id="SNS23043.1"/>
    </source>
</evidence>
<dbReference type="GO" id="GO:0005886">
    <property type="term" value="C:plasma membrane"/>
    <property type="evidence" value="ECO:0007669"/>
    <property type="project" value="UniProtKB-SubCell"/>
</dbReference>
<keyword evidence="3 6" id="KW-0812">Transmembrane</keyword>
<name>A0A239CUL6_9FLAO</name>
<dbReference type="Pfam" id="PF03631">
    <property type="entry name" value="Virul_fac_BrkB"/>
    <property type="match status" value="1"/>
</dbReference>
<evidence type="ECO:0000256" key="2">
    <source>
        <dbReference type="ARBA" id="ARBA00022475"/>
    </source>
</evidence>
<feature type="transmembrane region" description="Helical" evidence="6">
    <location>
        <begin position="160"/>
        <end position="182"/>
    </location>
</feature>
<feature type="transmembrane region" description="Helical" evidence="6">
    <location>
        <begin position="119"/>
        <end position="139"/>
    </location>
</feature>
<dbReference type="PANTHER" id="PTHR30213">
    <property type="entry name" value="INNER MEMBRANE PROTEIN YHJD"/>
    <property type="match status" value="1"/>
</dbReference>
<comment type="subcellular location">
    <subcellularLocation>
        <location evidence="1">Cell membrane</location>
        <topology evidence="1">Multi-pass membrane protein</topology>
    </subcellularLocation>
</comment>
<dbReference type="OrthoDB" id="977385at2"/>
<keyword evidence="8" id="KW-1185">Reference proteome</keyword>
<accession>A0A239CUL6</accession>